<comment type="caution">
    <text evidence="4">The sequence shown here is derived from an EMBL/GenBank/DDBJ whole genome shotgun (WGS) entry which is preliminary data.</text>
</comment>
<evidence type="ECO:0000256" key="1">
    <source>
        <dbReference type="ARBA" id="ARBA00022614"/>
    </source>
</evidence>
<dbReference type="Proteomes" id="UP001497525">
    <property type="component" value="Unassembled WGS sequence"/>
</dbReference>
<dbReference type="SUPFAM" id="SSF52058">
    <property type="entry name" value="L domain-like"/>
    <property type="match status" value="1"/>
</dbReference>
<dbReference type="Gene3D" id="3.80.10.10">
    <property type="entry name" value="Ribonuclease Inhibitor"/>
    <property type="match status" value="3"/>
</dbReference>
<organism evidence="4 5">
    <name type="scientific">Calicophoron daubneyi</name>
    <name type="common">Rumen fluke</name>
    <name type="synonym">Paramphistomum daubneyi</name>
    <dbReference type="NCBI Taxonomy" id="300641"/>
    <lineage>
        <taxon>Eukaryota</taxon>
        <taxon>Metazoa</taxon>
        <taxon>Spiralia</taxon>
        <taxon>Lophotrochozoa</taxon>
        <taxon>Platyhelminthes</taxon>
        <taxon>Trematoda</taxon>
        <taxon>Digenea</taxon>
        <taxon>Plagiorchiida</taxon>
        <taxon>Pronocephalata</taxon>
        <taxon>Paramphistomoidea</taxon>
        <taxon>Paramphistomidae</taxon>
        <taxon>Calicophoron</taxon>
    </lineage>
</organism>
<dbReference type="EMBL" id="CAXLJL010000168">
    <property type="protein sequence ID" value="CAL5134015.1"/>
    <property type="molecule type" value="Genomic_DNA"/>
</dbReference>
<keyword evidence="2" id="KW-0677">Repeat</keyword>
<dbReference type="InterPro" id="IPR032675">
    <property type="entry name" value="LRR_dom_sf"/>
</dbReference>
<evidence type="ECO:0008006" key="6">
    <source>
        <dbReference type="Google" id="ProtNLM"/>
    </source>
</evidence>
<sequence>MTSFVEAMRRKYEKLTECHIFETFVQKSPNRYGANILFPARTLSMDCQQISRAGNEEELIRSAGHVAELDLAGNQLSSWKEIFILLRCLQNLESLNLSQNPLGPNQHADNKDSAIRTDTMTTIASTEKTAENHTTSSGLNPLAKSFTVPRCSPSPSSSPILKFASYEDVPNSDDIRMQLSRRCAEEDNTENRENVCTDLRLPHRSERNSSKKQESVESGKFSTQCFQEKSSSNLLVDPCILSPPTIFPRLSVLALNSTYIPWFWILELLKHFPNLNTLHVALNNYGAEEDRLDGSGYTFETSTNTPVFPRLRILYFSDNGISSWWTVCRLSRNFPNMEQLILLGNPIAHIPAPLPAKDLSSNGFPGIRQNKVIDELGDGPCNPSTDNPPPSLVNKSRNSRLFSSIHTLSLSETLIDRWESIDALGDWMPKLTNLRLGNSLPVFQSKPEAECRAHVIARLPNLTTYNRSAIDSEEREAAEREFVRDFGQVEPALRPSRYWELERRHGRLEPLANIDLSPKRFVRVRVVLGERELWHDLNLNLKVSQAKRQLCGLFGVEPPESRRYKLYYFDQVMSTVQGPEELKNSGRALHSYQPETGDLFELVRFPDHDHHTRD</sequence>
<feature type="region of interest" description="Disordered" evidence="3">
    <location>
        <begin position="183"/>
        <end position="216"/>
    </location>
</feature>
<gene>
    <name evidence="4" type="ORF">CDAUBV1_LOCUS7230</name>
</gene>
<evidence type="ECO:0000313" key="4">
    <source>
        <dbReference type="EMBL" id="CAL5134015.1"/>
    </source>
</evidence>
<evidence type="ECO:0000256" key="3">
    <source>
        <dbReference type="SAM" id="MobiDB-lite"/>
    </source>
</evidence>
<protein>
    <recommendedName>
        <fullName evidence="6">Tubulin-specific chaperone cofactor E-like protein</fullName>
    </recommendedName>
</protein>
<dbReference type="AlphaFoldDB" id="A0AAV2TA34"/>
<dbReference type="PANTHER" id="PTHR18849:SF0">
    <property type="entry name" value="CILIA- AND FLAGELLA-ASSOCIATED PROTEIN 410-RELATED"/>
    <property type="match status" value="1"/>
</dbReference>
<dbReference type="PANTHER" id="PTHR18849">
    <property type="entry name" value="LEUCINE RICH REPEAT PROTEIN"/>
    <property type="match status" value="1"/>
</dbReference>
<proteinExistence type="predicted"/>
<evidence type="ECO:0000313" key="5">
    <source>
        <dbReference type="Proteomes" id="UP001497525"/>
    </source>
</evidence>
<keyword evidence="1" id="KW-0433">Leucine-rich repeat</keyword>
<accession>A0AAV2TA34</accession>
<reference evidence="4" key="1">
    <citation type="submission" date="2024-06" db="EMBL/GenBank/DDBJ databases">
        <authorList>
            <person name="Liu X."/>
            <person name="Lenzi L."/>
            <person name="Haldenby T S."/>
            <person name="Uol C."/>
        </authorList>
    </citation>
    <scope>NUCLEOTIDE SEQUENCE</scope>
</reference>
<name>A0AAV2TA34_CALDB</name>
<evidence type="ECO:0000256" key="2">
    <source>
        <dbReference type="ARBA" id="ARBA00022737"/>
    </source>
</evidence>